<dbReference type="Pfam" id="PF00589">
    <property type="entry name" value="Phage_integrase"/>
    <property type="match status" value="1"/>
</dbReference>
<evidence type="ECO:0000256" key="3">
    <source>
        <dbReference type="ARBA" id="ARBA00023125"/>
    </source>
</evidence>
<name>A0A3M3F3X9_PSESG</name>
<dbReference type="EMBL" id="RBOM01000382">
    <property type="protein sequence ID" value="RMM56324.1"/>
    <property type="molecule type" value="Genomic_DNA"/>
</dbReference>
<organism evidence="9 10">
    <name type="scientific">Pseudomonas savastanoi pv. glycinea</name>
    <name type="common">Pseudomonas syringae pv. glycinea</name>
    <dbReference type="NCBI Taxonomy" id="318"/>
    <lineage>
        <taxon>Bacteria</taxon>
        <taxon>Pseudomonadati</taxon>
        <taxon>Pseudomonadota</taxon>
        <taxon>Gammaproteobacteria</taxon>
        <taxon>Pseudomonadales</taxon>
        <taxon>Pseudomonadaceae</taxon>
        <taxon>Pseudomonas</taxon>
    </lineage>
</organism>
<dbReference type="Gene3D" id="1.10.150.130">
    <property type="match status" value="1"/>
</dbReference>
<dbReference type="InterPro" id="IPR011010">
    <property type="entry name" value="DNA_brk_join_enz"/>
</dbReference>
<dbReference type="SUPFAM" id="SSF56349">
    <property type="entry name" value="DNA breaking-rejoining enzymes"/>
    <property type="match status" value="1"/>
</dbReference>
<dbReference type="GO" id="GO:0003677">
    <property type="term" value="F:DNA binding"/>
    <property type="evidence" value="ECO:0007669"/>
    <property type="project" value="UniProtKB-UniRule"/>
</dbReference>
<keyword evidence="4" id="KW-0233">DNA recombination</keyword>
<feature type="region of interest" description="Disordered" evidence="6">
    <location>
        <begin position="131"/>
        <end position="154"/>
    </location>
</feature>
<keyword evidence="3 5" id="KW-0238">DNA-binding</keyword>
<evidence type="ECO:0000256" key="2">
    <source>
        <dbReference type="ARBA" id="ARBA00022908"/>
    </source>
</evidence>
<keyword evidence="2" id="KW-0229">DNA integration</keyword>
<evidence type="ECO:0000259" key="8">
    <source>
        <dbReference type="PROSITE" id="PS51900"/>
    </source>
</evidence>
<dbReference type="InterPro" id="IPR004107">
    <property type="entry name" value="Integrase_SAM-like_N"/>
</dbReference>
<evidence type="ECO:0000313" key="10">
    <source>
        <dbReference type="Proteomes" id="UP000279057"/>
    </source>
</evidence>
<dbReference type="Pfam" id="PF02899">
    <property type="entry name" value="Phage_int_SAM_1"/>
    <property type="match status" value="1"/>
</dbReference>
<reference evidence="9 10" key="1">
    <citation type="submission" date="2018-08" db="EMBL/GenBank/DDBJ databases">
        <title>Recombination of ecologically and evolutionarily significant loci maintains genetic cohesion in the Pseudomonas syringae species complex.</title>
        <authorList>
            <person name="Dillon M."/>
            <person name="Thakur S."/>
            <person name="Almeida R.N.D."/>
            <person name="Weir B.S."/>
            <person name="Guttman D.S."/>
        </authorList>
    </citation>
    <scope>NUCLEOTIDE SEQUENCE [LARGE SCALE GENOMIC DNA]</scope>
    <source>
        <strain evidence="9 10">ICMP 4332</strain>
    </source>
</reference>
<evidence type="ECO:0000313" key="9">
    <source>
        <dbReference type="EMBL" id="RMM56324.1"/>
    </source>
</evidence>
<dbReference type="PROSITE" id="PS51900">
    <property type="entry name" value="CB"/>
    <property type="match status" value="1"/>
</dbReference>
<dbReference type="InterPro" id="IPR002104">
    <property type="entry name" value="Integrase_catalytic"/>
</dbReference>
<dbReference type="InterPro" id="IPR013762">
    <property type="entry name" value="Integrase-like_cat_sf"/>
</dbReference>
<accession>A0A3M3F3X9</accession>
<dbReference type="Gene3D" id="1.10.443.10">
    <property type="entry name" value="Intergrase catalytic core"/>
    <property type="match status" value="1"/>
</dbReference>
<gene>
    <name evidence="9" type="ORF">ALQ74_101984</name>
</gene>
<feature type="domain" description="Tyr recombinase" evidence="7">
    <location>
        <begin position="141"/>
        <end position="332"/>
    </location>
</feature>
<dbReference type="AlphaFoldDB" id="A0A3M3F3X9"/>
<evidence type="ECO:0000256" key="1">
    <source>
        <dbReference type="ARBA" id="ARBA00008857"/>
    </source>
</evidence>
<proteinExistence type="inferred from homology"/>
<comment type="caution">
    <text evidence="9">The sequence shown here is derived from an EMBL/GenBank/DDBJ whole genome shotgun (WGS) entry which is preliminary data.</text>
</comment>
<dbReference type="GO" id="GO:0015074">
    <property type="term" value="P:DNA integration"/>
    <property type="evidence" value="ECO:0007669"/>
    <property type="project" value="UniProtKB-KW"/>
</dbReference>
<protein>
    <submittedName>
        <fullName evidence="9">Phage integrase family site specific recombinase</fullName>
    </submittedName>
</protein>
<dbReference type="GO" id="GO:0006310">
    <property type="term" value="P:DNA recombination"/>
    <property type="evidence" value="ECO:0007669"/>
    <property type="project" value="UniProtKB-KW"/>
</dbReference>
<dbReference type="PROSITE" id="PS51898">
    <property type="entry name" value="TYR_RECOMBINASE"/>
    <property type="match status" value="1"/>
</dbReference>
<dbReference type="PANTHER" id="PTHR30349:SF41">
    <property type="entry name" value="INTEGRASE_RECOMBINASE PROTEIN MJ0367-RELATED"/>
    <property type="match status" value="1"/>
</dbReference>
<dbReference type="Proteomes" id="UP000279057">
    <property type="component" value="Unassembled WGS sequence"/>
</dbReference>
<evidence type="ECO:0000256" key="4">
    <source>
        <dbReference type="ARBA" id="ARBA00023172"/>
    </source>
</evidence>
<dbReference type="InterPro" id="IPR010998">
    <property type="entry name" value="Integrase_recombinase_N"/>
</dbReference>
<dbReference type="SUPFAM" id="SSF47823">
    <property type="entry name" value="lambda integrase-like, N-terminal domain"/>
    <property type="match status" value="1"/>
</dbReference>
<comment type="similarity">
    <text evidence="1">Belongs to the 'phage' integrase family.</text>
</comment>
<evidence type="ECO:0000256" key="5">
    <source>
        <dbReference type="PROSITE-ProRule" id="PRU01248"/>
    </source>
</evidence>
<feature type="domain" description="Core-binding (CB)" evidence="8">
    <location>
        <begin position="36"/>
        <end position="117"/>
    </location>
</feature>
<evidence type="ECO:0000256" key="6">
    <source>
        <dbReference type="SAM" id="MobiDB-lite"/>
    </source>
</evidence>
<evidence type="ECO:0000259" key="7">
    <source>
        <dbReference type="PROSITE" id="PS51898"/>
    </source>
</evidence>
<sequence length="332" mass="36481">MAGHQSAARCGAKCMSELVMANAGERRLTALEFQELASVPAAVEWFANIRNPRTRRAYQADLREFCSFVDLAGAEEFRVVNRAHVLAWRAQLERRALSGATIRRKLATLASPFDYLLDNNALAGGNQVHGVARPPVETNEGKTPALGGDQTKRLLDAPDDESLQGVRDRAILAVLLYQGLRREELSLLQTGDLQERRGVKHLRIHGKGGKIRYLPLHPVAAERIYVYLVRDGDRAQTPGALFRSLRGKTSGTGITGKGVYGVVSKWASAAQIHVDGLGVHGLRATAATNALEHDADIAKVQIWLGHANISTTRLYDRRGHRPEDSPTFKVKY</sequence>
<dbReference type="InterPro" id="IPR050090">
    <property type="entry name" value="Tyrosine_recombinase_XerCD"/>
</dbReference>
<dbReference type="PANTHER" id="PTHR30349">
    <property type="entry name" value="PHAGE INTEGRASE-RELATED"/>
    <property type="match status" value="1"/>
</dbReference>
<dbReference type="InterPro" id="IPR044068">
    <property type="entry name" value="CB"/>
</dbReference>